<dbReference type="Gene3D" id="3.40.190.10">
    <property type="entry name" value="Periplasmic binding protein-like II"/>
    <property type="match status" value="2"/>
</dbReference>
<gene>
    <name evidence="1" type="ORF">FWK35_00031605</name>
</gene>
<dbReference type="OrthoDB" id="5984008at2759"/>
<dbReference type="AlphaFoldDB" id="A0A6G0W0Y2"/>
<comment type="caution">
    <text evidence="1">The sequence shown here is derived from an EMBL/GenBank/DDBJ whole genome shotgun (WGS) entry which is preliminary data.</text>
</comment>
<evidence type="ECO:0000313" key="2">
    <source>
        <dbReference type="Proteomes" id="UP000478052"/>
    </source>
</evidence>
<dbReference type="Proteomes" id="UP000478052">
    <property type="component" value="Unassembled WGS sequence"/>
</dbReference>
<dbReference type="SUPFAM" id="SSF53850">
    <property type="entry name" value="Periplasmic binding protein-like II"/>
    <property type="match status" value="1"/>
</dbReference>
<organism evidence="1 2">
    <name type="scientific">Aphis craccivora</name>
    <name type="common">Cowpea aphid</name>
    <dbReference type="NCBI Taxonomy" id="307492"/>
    <lineage>
        <taxon>Eukaryota</taxon>
        <taxon>Metazoa</taxon>
        <taxon>Ecdysozoa</taxon>
        <taxon>Arthropoda</taxon>
        <taxon>Hexapoda</taxon>
        <taxon>Insecta</taxon>
        <taxon>Pterygota</taxon>
        <taxon>Neoptera</taxon>
        <taxon>Paraneoptera</taxon>
        <taxon>Hemiptera</taxon>
        <taxon>Sternorrhyncha</taxon>
        <taxon>Aphidomorpha</taxon>
        <taxon>Aphidoidea</taxon>
        <taxon>Aphididae</taxon>
        <taxon>Aphidini</taxon>
        <taxon>Aphis</taxon>
        <taxon>Aphis</taxon>
    </lineage>
</organism>
<reference evidence="1 2" key="1">
    <citation type="submission" date="2019-08" db="EMBL/GenBank/DDBJ databases">
        <title>Whole genome of Aphis craccivora.</title>
        <authorList>
            <person name="Voronova N.V."/>
            <person name="Shulinski R.S."/>
            <person name="Bandarenka Y.V."/>
            <person name="Zhorov D.G."/>
            <person name="Warner D."/>
        </authorList>
    </citation>
    <scope>NUCLEOTIDE SEQUENCE [LARGE SCALE GENOMIC DNA]</scope>
    <source>
        <strain evidence="1">180601</strain>
        <tissue evidence="1">Whole Body</tissue>
    </source>
</reference>
<dbReference type="EMBL" id="VUJU01010169">
    <property type="protein sequence ID" value="KAF0715507.1"/>
    <property type="molecule type" value="Genomic_DNA"/>
</dbReference>
<name>A0A6G0W0Y2_APHCR</name>
<feature type="non-terminal residue" evidence="1">
    <location>
        <position position="142"/>
    </location>
</feature>
<evidence type="ECO:0000313" key="1">
    <source>
        <dbReference type="EMBL" id="KAF0715507.1"/>
    </source>
</evidence>
<sequence>MLSVTYVIGDMYSASLTSILARPPKELSQLVTRQREYLIGSTEKGMQLVRDNKNYAVIGGRETFYYDIKRFGAQHFHLSEKLNTRYSAIAFQRACPYRDNFDDVHNAALHCSMTRFLDERNRIILLTYTCPNRLEYQIKIVC</sequence>
<keyword evidence="2" id="KW-1185">Reference proteome</keyword>
<keyword evidence="1" id="KW-0675">Receptor</keyword>
<accession>A0A6G0W0Y2</accession>
<proteinExistence type="predicted"/>
<protein>
    <submittedName>
        <fullName evidence="1">Ionotropic receptor 40a isoform X2</fullName>
    </submittedName>
</protein>